<reference evidence="3" key="1">
    <citation type="submission" date="2016-10" db="EMBL/GenBank/DDBJ databases">
        <authorList>
            <person name="Varghese N."/>
            <person name="Submissions S."/>
        </authorList>
    </citation>
    <scope>NUCLEOTIDE SEQUENCE [LARGE SCALE GENOMIC DNA]</scope>
    <source>
        <strain evidence="3">CGMCC 1.8711</strain>
    </source>
</reference>
<dbReference type="EMBL" id="FOYS01000006">
    <property type="protein sequence ID" value="SFR67719.1"/>
    <property type="molecule type" value="Genomic_DNA"/>
</dbReference>
<keyword evidence="3" id="KW-1185">Reference proteome</keyword>
<evidence type="ECO:0000256" key="1">
    <source>
        <dbReference type="SAM" id="MobiDB-lite"/>
    </source>
</evidence>
<dbReference type="STRING" id="555875.SAMN04488124_3395"/>
<dbReference type="Pfam" id="PF10936">
    <property type="entry name" value="DUF2617"/>
    <property type="match status" value="1"/>
</dbReference>
<evidence type="ECO:0000313" key="3">
    <source>
        <dbReference type="Proteomes" id="UP000243250"/>
    </source>
</evidence>
<name>A0A1I6IM61_9EURY</name>
<feature type="region of interest" description="Disordered" evidence="1">
    <location>
        <begin position="1"/>
        <end position="22"/>
    </location>
</feature>
<proteinExistence type="predicted"/>
<dbReference type="InterPro" id="IPR024486">
    <property type="entry name" value="DUF2617"/>
</dbReference>
<protein>
    <submittedName>
        <fullName evidence="2">Uncharacterized protein</fullName>
    </submittedName>
</protein>
<gene>
    <name evidence="2" type="ORF">SAMN04488124_3395</name>
</gene>
<organism evidence="2 3">
    <name type="scientific">Halogeometricum limi</name>
    <dbReference type="NCBI Taxonomy" id="555875"/>
    <lineage>
        <taxon>Archaea</taxon>
        <taxon>Methanobacteriati</taxon>
        <taxon>Methanobacteriota</taxon>
        <taxon>Stenosarchaea group</taxon>
        <taxon>Halobacteria</taxon>
        <taxon>Halobacteriales</taxon>
        <taxon>Haloferacaceae</taxon>
        <taxon>Halogeometricum</taxon>
    </lineage>
</organism>
<dbReference type="AlphaFoldDB" id="A0A1I6IM61"/>
<sequence>MTHDTTHQTGVRTPESHTADDHATDLHFAYTTDPPDFERFDVKAVTPGELLGTPCTFAVIGQSHLVSAPGLGYHEVCSCDPLPAATAESTALEPGATQTVTFESDHVRAETTVQVESLDAFPGADDADVAHRFAPDAWTTIAVSPAAYETYHTYPERDASVRTRTRLARGDGEARRTEDETELAGDETELAGDERRPESDATTGGRR</sequence>
<evidence type="ECO:0000313" key="2">
    <source>
        <dbReference type="EMBL" id="SFR67719.1"/>
    </source>
</evidence>
<feature type="compositionally biased region" description="Acidic residues" evidence="1">
    <location>
        <begin position="179"/>
        <end position="191"/>
    </location>
</feature>
<feature type="compositionally biased region" description="Basic and acidic residues" evidence="1">
    <location>
        <begin position="168"/>
        <end position="178"/>
    </location>
</feature>
<accession>A0A1I6IM61</accession>
<dbReference type="RefSeq" id="WP_139229753.1">
    <property type="nucleotide sequence ID" value="NZ_FOYS01000006.1"/>
</dbReference>
<feature type="region of interest" description="Disordered" evidence="1">
    <location>
        <begin position="158"/>
        <end position="207"/>
    </location>
</feature>
<dbReference type="OrthoDB" id="183583at2157"/>
<dbReference type="Proteomes" id="UP000243250">
    <property type="component" value="Unassembled WGS sequence"/>
</dbReference>